<evidence type="ECO:0000313" key="3">
    <source>
        <dbReference type="Proteomes" id="UP001595632"/>
    </source>
</evidence>
<evidence type="ECO:0000313" key="2">
    <source>
        <dbReference type="EMBL" id="MFC3144652.1"/>
    </source>
</evidence>
<keyword evidence="3" id="KW-1185">Reference proteome</keyword>
<organism evidence="2 3">
    <name type="scientific">Psychromarinibacter halotolerans</name>
    <dbReference type="NCBI Taxonomy" id="1775175"/>
    <lineage>
        <taxon>Bacteria</taxon>
        <taxon>Pseudomonadati</taxon>
        <taxon>Pseudomonadota</taxon>
        <taxon>Alphaproteobacteria</taxon>
        <taxon>Rhodobacterales</taxon>
        <taxon>Paracoccaceae</taxon>
        <taxon>Psychromarinibacter</taxon>
    </lineage>
</organism>
<comment type="caution">
    <text evidence="2">The sequence shown here is derived from an EMBL/GenBank/DDBJ whole genome shotgun (WGS) entry which is preliminary data.</text>
</comment>
<reference evidence="3" key="1">
    <citation type="journal article" date="2019" name="Int. J. Syst. Evol. Microbiol.">
        <title>The Global Catalogue of Microorganisms (GCM) 10K type strain sequencing project: providing services to taxonomists for standard genome sequencing and annotation.</title>
        <authorList>
            <consortium name="The Broad Institute Genomics Platform"/>
            <consortium name="The Broad Institute Genome Sequencing Center for Infectious Disease"/>
            <person name="Wu L."/>
            <person name="Ma J."/>
        </authorList>
    </citation>
    <scope>NUCLEOTIDE SEQUENCE [LARGE SCALE GENOMIC DNA]</scope>
    <source>
        <strain evidence="3">KCTC 52366</strain>
    </source>
</reference>
<dbReference type="RefSeq" id="WP_275633649.1">
    <property type="nucleotide sequence ID" value="NZ_JARGYD010000006.1"/>
</dbReference>
<sequence length="93" mass="9330">MTWKKSGGFQMNGKLLCHAALLASFVAGAAVALEGRVTVGNIVEPASLLPSPTDTTAHRANATAGLADIDGAALAIKAVASAGYQPPATTRLN</sequence>
<proteinExistence type="predicted"/>
<protein>
    <submittedName>
        <fullName evidence="2">Uncharacterized protein</fullName>
    </submittedName>
</protein>
<dbReference type="Proteomes" id="UP001595632">
    <property type="component" value="Unassembled WGS sequence"/>
</dbReference>
<name>A0ABV7GY05_9RHOB</name>
<dbReference type="EMBL" id="JBHRTB010000010">
    <property type="protein sequence ID" value="MFC3144652.1"/>
    <property type="molecule type" value="Genomic_DNA"/>
</dbReference>
<evidence type="ECO:0000256" key="1">
    <source>
        <dbReference type="SAM" id="SignalP"/>
    </source>
</evidence>
<keyword evidence="1" id="KW-0732">Signal</keyword>
<feature type="chain" id="PRO_5046241061" evidence="1">
    <location>
        <begin position="30"/>
        <end position="93"/>
    </location>
</feature>
<gene>
    <name evidence="2" type="ORF">ACFOGP_18155</name>
</gene>
<feature type="signal peptide" evidence="1">
    <location>
        <begin position="1"/>
        <end position="29"/>
    </location>
</feature>
<accession>A0ABV7GY05</accession>